<name>A0ABS0PTY6_9BRAD</name>
<dbReference type="RefSeq" id="WP_197961826.1">
    <property type="nucleotide sequence ID" value="NZ_JACCHP010000015.1"/>
</dbReference>
<organism evidence="2 3">
    <name type="scientific">Bradyrhizobium agreste</name>
    <dbReference type="NCBI Taxonomy" id="2751811"/>
    <lineage>
        <taxon>Bacteria</taxon>
        <taxon>Pseudomonadati</taxon>
        <taxon>Pseudomonadota</taxon>
        <taxon>Alphaproteobacteria</taxon>
        <taxon>Hyphomicrobiales</taxon>
        <taxon>Nitrobacteraceae</taxon>
        <taxon>Bradyrhizobium</taxon>
    </lineage>
</organism>
<evidence type="ECO:0000313" key="2">
    <source>
        <dbReference type="EMBL" id="MBH5400665.1"/>
    </source>
</evidence>
<protein>
    <recommendedName>
        <fullName evidence="4">Cysteine rich repeat-containing protein</fullName>
    </recommendedName>
</protein>
<reference evidence="2 3" key="1">
    <citation type="submission" date="2020-07" db="EMBL/GenBank/DDBJ databases">
        <title>Bradyrhizobium diversity isolated from nodules of indigenous legumes of Western Australia.</title>
        <authorList>
            <person name="Klepa M.S."/>
        </authorList>
    </citation>
    <scope>NUCLEOTIDE SEQUENCE [LARGE SCALE GENOMIC DNA]</scope>
    <source>
        <strain evidence="2 3">CNPSo 4010</strain>
    </source>
</reference>
<dbReference type="EMBL" id="JACCHP010000015">
    <property type="protein sequence ID" value="MBH5400665.1"/>
    <property type="molecule type" value="Genomic_DNA"/>
</dbReference>
<comment type="caution">
    <text evidence="2">The sequence shown here is derived from an EMBL/GenBank/DDBJ whole genome shotgun (WGS) entry which is preliminary data.</text>
</comment>
<feature type="signal peptide" evidence="1">
    <location>
        <begin position="1"/>
        <end position="23"/>
    </location>
</feature>
<evidence type="ECO:0008006" key="4">
    <source>
        <dbReference type="Google" id="ProtNLM"/>
    </source>
</evidence>
<feature type="chain" id="PRO_5046737352" description="Cysteine rich repeat-containing protein" evidence="1">
    <location>
        <begin position="24"/>
        <end position="84"/>
    </location>
</feature>
<sequence>MMRLTQLLFVTVLVALGSAAATAQENQGTAEQRAACTPDAFRLCSAYIPDPSGVEACLRHRKSELSEACRAVFDHATSGSAKGR</sequence>
<keyword evidence="3" id="KW-1185">Reference proteome</keyword>
<gene>
    <name evidence="2" type="ORF">HZZ13_23125</name>
</gene>
<proteinExistence type="predicted"/>
<evidence type="ECO:0000313" key="3">
    <source>
        <dbReference type="Proteomes" id="UP000807370"/>
    </source>
</evidence>
<accession>A0ABS0PTY6</accession>
<evidence type="ECO:0000256" key="1">
    <source>
        <dbReference type="SAM" id="SignalP"/>
    </source>
</evidence>
<keyword evidence="1" id="KW-0732">Signal</keyword>
<dbReference type="Proteomes" id="UP000807370">
    <property type="component" value="Unassembled WGS sequence"/>
</dbReference>